<keyword evidence="2" id="KW-0449">Lipoprotein</keyword>
<dbReference type="STRING" id="356660.SAMN05444336_10831"/>
<protein>
    <submittedName>
        <fullName evidence="2">Uncharacterized lipoprotein YmbA</fullName>
    </submittedName>
</protein>
<feature type="domain" description="ABC-type transport auxiliary lipoprotein component" evidence="1">
    <location>
        <begin position="36"/>
        <end position="201"/>
    </location>
</feature>
<keyword evidence="3" id="KW-1185">Reference proteome</keyword>
<dbReference type="Proteomes" id="UP000199118">
    <property type="component" value="Unassembled WGS sequence"/>
</dbReference>
<dbReference type="RefSeq" id="WP_092684086.1">
    <property type="nucleotide sequence ID" value="NZ_FNMZ01000008.1"/>
</dbReference>
<organism evidence="2 3">
    <name type="scientific">Albimonas donghaensis</name>
    <dbReference type="NCBI Taxonomy" id="356660"/>
    <lineage>
        <taxon>Bacteria</taxon>
        <taxon>Pseudomonadati</taxon>
        <taxon>Pseudomonadota</taxon>
        <taxon>Alphaproteobacteria</taxon>
        <taxon>Rhodobacterales</taxon>
        <taxon>Paracoccaceae</taxon>
        <taxon>Albimonas</taxon>
    </lineage>
</organism>
<evidence type="ECO:0000313" key="2">
    <source>
        <dbReference type="EMBL" id="SDX66266.1"/>
    </source>
</evidence>
<evidence type="ECO:0000313" key="3">
    <source>
        <dbReference type="Proteomes" id="UP000199118"/>
    </source>
</evidence>
<dbReference type="PROSITE" id="PS51257">
    <property type="entry name" value="PROKAR_LIPOPROTEIN"/>
    <property type="match status" value="1"/>
</dbReference>
<gene>
    <name evidence="2" type="ORF">SAMN05444336_10831</name>
</gene>
<sequence>MTRMTSFRSRSGLRLGALGLALILAGCGASPEAKRYLLTSAAAPAPAAVASGPRVMVAEATVAPYFDRSQLVSRPDDFRVEWDEFEVWAEPIGRLVTAKLVDDLAARYGRARVMAARTGRALDADFTVGADVLRFDSDAGGAAVVELRWTLASERRGCLVATDRMRVSRAFDASDAADETAPDPRVQAYSEAMEEISARIAEAIEAARTGAACL</sequence>
<dbReference type="InterPro" id="IPR005586">
    <property type="entry name" value="ABC_trans_aux"/>
</dbReference>
<dbReference type="Gene3D" id="3.40.50.10610">
    <property type="entry name" value="ABC-type transport auxiliary lipoprotein component"/>
    <property type="match status" value="1"/>
</dbReference>
<evidence type="ECO:0000259" key="1">
    <source>
        <dbReference type="Pfam" id="PF03886"/>
    </source>
</evidence>
<dbReference type="OrthoDB" id="7064073at2"/>
<proteinExistence type="predicted"/>
<dbReference type="Pfam" id="PF03886">
    <property type="entry name" value="ABC_trans_aux"/>
    <property type="match status" value="1"/>
</dbReference>
<dbReference type="SUPFAM" id="SSF159594">
    <property type="entry name" value="XCC0632-like"/>
    <property type="match status" value="1"/>
</dbReference>
<reference evidence="2 3" key="1">
    <citation type="submission" date="2016-10" db="EMBL/GenBank/DDBJ databases">
        <authorList>
            <person name="de Groot N.N."/>
        </authorList>
    </citation>
    <scope>NUCLEOTIDE SEQUENCE [LARGE SCALE GENOMIC DNA]</scope>
    <source>
        <strain evidence="2 3">DSM 17890</strain>
    </source>
</reference>
<accession>A0A1H3DIL9</accession>
<dbReference type="AlphaFoldDB" id="A0A1H3DIL9"/>
<name>A0A1H3DIL9_9RHOB</name>
<dbReference type="EMBL" id="FNMZ01000008">
    <property type="protein sequence ID" value="SDX66266.1"/>
    <property type="molecule type" value="Genomic_DNA"/>
</dbReference>